<dbReference type="AlphaFoldDB" id="C0INC9"/>
<gene>
    <name evidence="1" type="ORF">AKSOIL_0200</name>
</gene>
<sequence>MAIRGNDFLPAGCCAVPQDITNKKKITRRKVCFIN</sequence>
<organism evidence="1">
    <name type="scientific">uncultured bacterium BLR12</name>
    <dbReference type="NCBI Taxonomy" id="506514"/>
    <lineage>
        <taxon>Bacteria</taxon>
        <taxon>environmental samples</taxon>
    </lineage>
</organism>
<evidence type="ECO:0000313" key="1">
    <source>
        <dbReference type="EMBL" id="ACN58815.1"/>
    </source>
</evidence>
<name>C0INC9_9BACT</name>
<reference evidence="1" key="1">
    <citation type="journal article" date="2009" name="ISME J.">
        <title>Functional metagenomics reveals diverse beta-lactamases in a remote Alaskan soil.</title>
        <authorList>
            <person name="Allen H.K."/>
            <person name="Moe L.A."/>
            <person name="Rodbumrer J."/>
            <person name="Gaarder A."/>
            <person name="Handelsman J."/>
        </authorList>
    </citation>
    <scope>NUCLEOTIDE SEQUENCE</scope>
</reference>
<proteinExistence type="predicted"/>
<accession>C0INC9</accession>
<dbReference type="EMBL" id="EU408351">
    <property type="protein sequence ID" value="ACN58815.1"/>
    <property type="molecule type" value="Genomic_DNA"/>
</dbReference>
<protein>
    <submittedName>
        <fullName evidence="1">Uncharacterized protein</fullName>
    </submittedName>
</protein>